<gene>
    <name evidence="2" type="ORF">Z518_03728</name>
</gene>
<dbReference type="GO" id="GO:0005655">
    <property type="term" value="C:nucleolar ribonuclease P complex"/>
    <property type="evidence" value="ECO:0007669"/>
    <property type="project" value="TreeGrafter"/>
</dbReference>
<dbReference type="GO" id="GO:0000172">
    <property type="term" value="C:ribonuclease MRP complex"/>
    <property type="evidence" value="ECO:0007669"/>
    <property type="project" value="TreeGrafter"/>
</dbReference>
<feature type="region of interest" description="Disordered" evidence="1">
    <location>
        <begin position="44"/>
        <end position="79"/>
    </location>
</feature>
<dbReference type="PANTHER" id="PTHR28272:SF1">
    <property type="entry name" value="RIBONUCLEASES P_MRP PROTEIN SUBUNIT POP3"/>
    <property type="match status" value="1"/>
</dbReference>
<dbReference type="PANTHER" id="PTHR28272">
    <property type="entry name" value="RIBONUCLEASES P/MRP PROTEIN SUBUNIT POP3"/>
    <property type="match status" value="1"/>
</dbReference>
<keyword evidence="3" id="KW-1185">Reference proteome</keyword>
<accession>A0A0D2IRG6</accession>
<dbReference type="GeneID" id="25291799"/>
<dbReference type="GO" id="GO:0008033">
    <property type="term" value="P:tRNA processing"/>
    <property type="evidence" value="ECO:0007669"/>
    <property type="project" value="InterPro"/>
</dbReference>
<dbReference type="GO" id="GO:0034965">
    <property type="term" value="P:intronic box C/D snoRNA processing"/>
    <property type="evidence" value="ECO:0007669"/>
    <property type="project" value="TreeGrafter"/>
</dbReference>
<dbReference type="GO" id="GO:0006364">
    <property type="term" value="P:rRNA processing"/>
    <property type="evidence" value="ECO:0007669"/>
    <property type="project" value="InterPro"/>
</dbReference>
<dbReference type="InterPro" id="IPR013241">
    <property type="entry name" value="RNase_P_Pop3"/>
</dbReference>
<organism evidence="2 3">
    <name type="scientific">Rhinocladiella mackenziei CBS 650.93</name>
    <dbReference type="NCBI Taxonomy" id="1442369"/>
    <lineage>
        <taxon>Eukaryota</taxon>
        <taxon>Fungi</taxon>
        <taxon>Dikarya</taxon>
        <taxon>Ascomycota</taxon>
        <taxon>Pezizomycotina</taxon>
        <taxon>Eurotiomycetes</taxon>
        <taxon>Chaetothyriomycetidae</taxon>
        <taxon>Chaetothyriales</taxon>
        <taxon>Herpotrichiellaceae</taxon>
        <taxon>Rhinocladiella</taxon>
    </lineage>
</organism>
<dbReference type="GO" id="GO:0005829">
    <property type="term" value="C:cytosol"/>
    <property type="evidence" value="ECO:0007669"/>
    <property type="project" value="TreeGrafter"/>
</dbReference>
<dbReference type="EMBL" id="KN847477">
    <property type="protein sequence ID" value="KIX05756.1"/>
    <property type="molecule type" value="Genomic_DNA"/>
</dbReference>
<dbReference type="GO" id="GO:0004526">
    <property type="term" value="F:ribonuclease P activity"/>
    <property type="evidence" value="ECO:0007669"/>
    <property type="project" value="TreeGrafter"/>
</dbReference>
<dbReference type="HOGENOM" id="CLU_047273_2_0_1"/>
<sequence>MDKQKKTSHALSLPYPDPQWPAVSADREQAILQLLIPLLEPIGDFRRGHVPRSKGKGRARGGKKANTKAKDDSTPESMPEVYDHLTIGFNSTVRRLESLARSRKPPILSRTKDLPQQETPSVNLSVVFVCRQSLPEIMSFSLPLLLATSAPRCERARLVEISPPAEAKIAQTLEQPRVRVLGLEAGASGADALRRFLTDNIGVVDVPWLDPESPPAYFPVNIQTIETEAKPKSAARNLKRKKSGDN</sequence>
<dbReference type="GO" id="GO:0000171">
    <property type="term" value="F:ribonuclease MRP activity"/>
    <property type="evidence" value="ECO:0007669"/>
    <property type="project" value="TreeGrafter"/>
</dbReference>
<feature type="region of interest" description="Disordered" evidence="1">
    <location>
        <begin position="1"/>
        <end position="20"/>
    </location>
</feature>
<name>A0A0D2IRG6_9EURO</name>
<dbReference type="VEuPathDB" id="FungiDB:Z518_03728"/>
<evidence type="ECO:0000256" key="1">
    <source>
        <dbReference type="SAM" id="MobiDB-lite"/>
    </source>
</evidence>
<feature type="compositionally biased region" description="Basic residues" evidence="1">
    <location>
        <begin position="48"/>
        <end position="67"/>
    </location>
</feature>
<dbReference type="AlphaFoldDB" id="A0A0D2IRG6"/>
<evidence type="ECO:0000313" key="2">
    <source>
        <dbReference type="EMBL" id="KIX05756.1"/>
    </source>
</evidence>
<protein>
    <submittedName>
        <fullName evidence="2">Uncharacterized protein</fullName>
    </submittedName>
</protein>
<dbReference type="Proteomes" id="UP000053617">
    <property type="component" value="Unassembled WGS sequence"/>
</dbReference>
<reference evidence="2 3" key="1">
    <citation type="submission" date="2015-01" db="EMBL/GenBank/DDBJ databases">
        <title>The Genome Sequence of Rhinocladiella mackenzie CBS 650.93.</title>
        <authorList>
            <consortium name="The Broad Institute Genomics Platform"/>
            <person name="Cuomo C."/>
            <person name="de Hoog S."/>
            <person name="Gorbushina A."/>
            <person name="Stielow B."/>
            <person name="Teixiera M."/>
            <person name="Abouelleil A."/>
            <person name="Chapman S.B."/>
            <person name="Priest M."/>
            <person name="Young S.K."/>
            <person name="Wortman J."/>
            <person name="Nusbaum C."/>
            <person name="Birren B."/>
        </authorList>
    </citation>
    <scope>NUCLEOTIDE SEQUENCE [LARGE SCALE GENOMIC DNA]</scope>
    <source>
        <strain evidence="2 3">CBS 650.93</strain>
    </source>
</reference>
<dbReference type="Pfam" id="PF08228">
    <property type="entry name" value="RNase_P_pop3"/>
    <property type="match status" value="1"/>
</dbReference>
<evidence type="ECO:0000313" key="3">
    <source>
        <dbReference type="Proteomes" id="UP000053617"/>
    </source>
</evidence>
<proteinExistence type="predicted"/>
<dbReference type="STRING" id="1442369.A0A0D2IRG6"/>
<dbReference type="RefSeq" id="XP_013272892.1">
    <property type="nucleotide sequence ID" value="XM_013417438.1"/>
</dbReference>
<dbReference type="OrthoDB" id="20109at2759"/>